<feature type="domain" description="RecBCD enzyme subunit RecD N-terminal" evidence="13">
    <location>
        <begin position="18"/>
        <end position="135"/>
    </location>
</feature>
<keyword evidence="3 11" id="KW-0227">DNA damage</keyword>
<dbReference type="NCBIfam" id="TIGR01447">
    <property type="entry name" value="recD"/>
    <property type="match status" value="1"/>
</dbReference>
<feature type="binding site" evidence="11">
    <location>
        <begin position="205"/>
        <end position="212"/>
    </location>
    <ligand>
        <name>ATP</name>
        <dbReference type="ChEBI" id="CHEBI:30616"/>
    </ligand>
</feature>
<keyword evidence="4 11" id="KW-0378">Hydrolase</keyword>
<comment type="miscellaneous">
    <text evidence="11">In the RecBCD complex, RecB has a slow 3'-5' helicase, an exonuclease activity and loads RecA onto ssDNA, RecD has a fast 5'-3' helicase activity, while RecC stimulates the ATPase and processivity of the RecB helicase and contributes to recognition of the Chi site.</text>
</comment>
<dbReference type="Pfam" id="PF21185">
    <property type="entry name" value="RecD_N"/>
    <property type="match status" value="1"/>
</dbReference>
<dbReference type="PANTHER" id="PTHR43788">
    <property type="entry name" value="DNA2/NAM7 HELICASE FAMILY MEMBER"/>
    <property type="match status" value="1"/>
</dbReference>
<evidence type="ECO:0000256" key="5">
    <source>
        <dbReference type="ARBA" id="ARBA00022806"/>
    </source>
</evidence>
<dbReference type="PATRIC" id="fig|94132.3.peg.3645"/>
<organism evidence="14 15">
    <name type="scientific">Ramlibacter tataouinensis</name>
    <dbReference type="NCBI Taxonomy" id="94132"/>
    <lineage>
        <taxon>Bacteria</taxon>
        <taxon>Pseudomonadati</taxon>
        <taxon>Pseudomonadota</taxon>
        <taxon>Betaproteobacteria</taxon>
        <taxon>Burkholderiales</taxon>
        <taxon>Comamonadaceae</taxon>
        <taxon>Ramlibacter</taxon>
    </lineage>
</organism>
<feature type="domain" description="UvrD-like helicase C-terminal" evidence="12">
    <location>
        <begin position="614"/>
        <end position="660"/>
    </location>
</feature>
<evidence type="ECO:0000256" key="8">
    <source>
        <dbReference type="ARBA" id="ARBA00023125"/>
    </source>
</evidence>
<sequence>MPDRARECLQQLRVWVDAGWLRELDFVFAAFLARESPDADPLLLLAAALASHQLGRGHVCLEPAAVLKDPALVLALPPERAEEAGRHADAAPAKTPVEWLSGLAPAAWVAALSNERLVGSGAGDTPLVLAGSRLYLRRYWQYEQTVRAAIEQRVAAEPLDASTAGSLRQALDALFGPAASAGGEPDWQKIACALAVRSHFGIVTGGPGTGKTTTVVKLLAVLQHLAPRDAQGKLRPLRIRLAAPTGKAAARLNESIAGAVKDLPLGGLPDAQALREAIPTEVTTVHRLLVPVPGTRRFRHDARNPLPLDVLVLDEASMVGLEAMAAVVAALAPRTRLVLLGDKDQLASVEAGGLFGQLCRWADAGRYTAATRDWVYTVSGEAIPPAQADDAGRPLDQCVVKLRKSWRFGEGSGIGQLAQAVNEGDVKRIQEIRSKGRADLAWLDLANSEAGLRRLVLEGGPEFFGGRGQGRLESSGVVAPPVGLSHYLGVMNRGPRSDAQEDIDTWARGVLDASLSFQLLCAVRGGRHGVERLNERIADLLHAEGLVAAAQGWFAGRPVMVTHNDYTLGLMNGDIGIALQVPEQGKPMLRVAFPANGGGVRWVLPSRLESVETAFAMTVHKSQGSEFVHTALVLPDRPSPVLTRELVYTAVTRAKSWFTLAGPLKDGLLEQAVQRPTLRAGGLF</sequence>
<dbReference type="GO" id="GO:0003677">
    <property type="term" value="F:DNA binding"/>
    <property type="evidence" value="ECO:0007669"/>
    <property type="project" value="UniProtKB-UniRule"/>
</dbReference>
<keyword evidence="7 11" id="KW-0067">ATP-binding</keyword>
<dbReference type="InterPro" id="IPR050534">
    <property type="entry name" value="Coronavir_polyprotein_1ab"/>
</dbReference>
<comment type="similarity">
    <text evidence="11">Belongs to the RecD family.</text>
</comment>
<evidence type="ECO:0000256" key="2">
    <source>
        <dbReference type="ARBA" id="ARBA00022741"/>
    </source>
</evidence>
<evidence type="ECO:0000259" key="12">
    <source>
        <dbReference type="Pfam" id="PF13538"/>
    </source>
</evidence>
<dbReference type="InterPro" id="IPR006344">
    <property type="entry name" value="RecD"/>
</dbReference>
<comment type="catalytic activity">
    <reaction evidence="11">
        <text>ATP + H2O = ADP + phosphate + H(+)</text>
        <dbReference type="Rhea" id="RHEA:13065"/>
        <dbReference type="ChEBI" id="CHEBI:15377"/>
        <dbReference type="ChEBI" id="CHEBI:15378"/>
        <dbReference type="ChEBI" id="CHEBI:30616"/>
        <dbReference type="ChEBI" id="CHEBI:43474"/>
        <dbReference type="ChEBI" id="CHEBI:456216"/>
        <dbReference type="EC" id="5.6.2.3"/>
    </reaction>
</comment>
<dbReference type="InterPro" id="IPR041851">
    <property type="entry name" value="RecD_N_sf"/>
</dbReference>
<keyword evidence="6 11" id="KW-0269">Exonuclease</keyword>
<dbReference type="PANTHER" id="PTHR43788:SF6">
    <property type="entry name" value="DNA HELICASE B"/>
    <property type="match status" value="1"/>
</dbReference>
<evidence type="ECO:0000256" key="1">
    <source>
        <dbReference type="ARBA" id="ARBA00022722"/>
    </source>
</evidence>
<dbReference type="Gene3D" id="1.10.10.1020">
    <property type="entry name" value="RecBCD complex, subunit RecD, N-terminal domain"/>
    <property type="match status" value="1"/>
</dbReference>
<protein>
    <recommendedName>
        <fullName evidence="11">RecBCD enzyme subunit RecD</fullName>
        <ecNumber evidence="11">5.6.2.3</ecNumber>
    </recommendedName>
    <alternativeName>
        <fullName evidence="11">DNA 5'-3' helicase subunit RecD</fullName>
    </alternativeName>
    <alternativeName>
        <fullName evidence="11">Exonuclease V subunit RecD</fullName>
        <shortName evidence="11">ExoV subunit RecD</shortName>
    </alternativeName>
    <alternativeName>
        <fullName evidence="11">Helicase/nuclease RecBCD subunit RecD</fullName>
    </alternativeName>
</protein>
<dbReference type="GO" id="GO:0043139">
    <property type="term" value="F:5'-3' DNA helicase activity"/>
    <property type="evidence" value="ECO:0007669"/>
    <property type="project" value="UniProtKB-UniRule"/>
</dbReference>
<keyword evidence="10 11" id="KW-0413">Isomerase</keyword>
<dbReference type="SUPFAM" id="SSF52540">
    <property type="entry name" value="P-loop containing nucleoside triphosphate hydrolases"/>
    <property type="match status" value="2"/>
</dbReference>
<evidence type="ECO:0000256" key="11">
    <source>
        <dbReference type="HAMAP-Rule" id="MF_01487"/>
    </source>
</evidence>
<keyword evidence="1 11" id="KW-0540">Nuclease</keyword>
<dbReference type="EC" id="5.6.2.3" evidence="11"/>
<evidence type="ECO:0000256" key="9">
    <source>
        <dbReference type="ARBA" id="ARBA00023204"/>
    </source>
</evidence>
<evidence type="ECO:0000313" key="15">
    <source>
        <dbReference type="Proteomes" id="UP000070433"/>
    </source>
</evidence>
<evidence type="ECO:0000313" key="14">
    <source>
        <dbReference type="EMBL" id="AMO25542.1"/>
    </source>
</evidence>
<dbReference type="InterPro" id="IPR027417">
    <property type="entry name" value="P-loop_NTPase"/>
</dbReference>
<dbReference type="Gene3D" id="3.40.50.300">
    <property type="entry name" value="P-loop containing nucleotide triphosphate hydrolases"/>
    <property type="match status" value="3"/>
</dbReference>
<evidence type="ECO:0000259" key="13">
    <source>
        <dbReference type="Pfam" id="PF21185"/>
    </source>
</evidence>
<dbReference type="Pfam" id="PF13538">
    <property type="entry name" value="UvrD_C_2"/>
    <property type="match status" value="1"/>
</dbReference>
<dbReference type="CDD" id="cd18809">
    <property type="entry name" value="SF1_C_RecD"/>
    <property type="match status" value="1"/>
</dbReference>
<keyword evidence="9 11" id="KW-0234">DNA repair</keyword>
<comment type="subunit">
    <text evidence="11">Heterotrimer of RecB, RecC and RecD. All subunits contribute to DNA-binding.</text>
</comment>
<dbReference type="Pfam" id="PF13245">
    <property type="entry name" value="AAA_19"/>
    <property type="match status" value="1"/>
</dbReference>
<keyword evidence="15" id="KW-1185">Reference proteome</keyword>
<keyword evidence="8 11" id="KW-0238">DNA-binding</keyword>
<evidence type="ECO:0000256" key="10">
    <source>
        <dbReference type="ARBA" id="ARBA00023235"/>
    </source>
</evidence>
<comment type="function">
    <text evidence="11">A helicase/nuclease that prepares dsDNA breaks (DSB) for recombinational DNA repair. Binds to DSBs and unwinds DNA via a highly rapid and processive ATP-dependent bidirectional helicase activity. Unwinds dsDNA until it encounters a Chi (crossover hotspot instigator) sequence from the 3' direction. Cuts ssDNA a few nucleotides 3' to the Chi site. The properties and activities of the enzyme are changed at Chi. The Chi-altered holoenzyme produces a long 3'-ssDNA overhang and facilitates RecA-binding to the ssDNA for homologous DNA recombination and repair. Holoenzyme degrades any linearized DNA that is unable to undergo homologous recombination. In the holoenzyme this subunit has ssDNA-dependent ATPase and 5'-3' helicase activity. When added to pre-assembled RecBC greatly stimulates nuclease activity and augments holoenzyme processivity. Negatively regulates the RecA-loading ability of RecBCD.</text>
</comment>
<gene>
    <name evidence="11" type="primary">recD</name>
    <name evidence="14" type="ORF">UC35_17835</name>
</gene>
<dbReference type="OrthoDB" id="9803432at2"/>
<keyword evidence="2 11" id="KW-0547">Nucleotide-binding</keyword>
<dbReference type="InterPro" id="IPR027785">
    <property type="entry name" value="UvrD-like_helicase_C"/>
</dbReference>
<dbReference type="Proteomes" id="UP000070433">
    <property type="component" value="Chromosome"/>
</dbReference>
<dbReference type="EMBL" id="CP010951">
    <property type="protein sequence ID" value="AMO25542.1"/>
    <property type="molecule type" value="Genomic_DNA"/>
</dbReference>
<evidence type="ECO:0000256" key="3">
    <source>
        <dbReference type="ARBA" id="ARBA00022763"/>
    </source>
</evidence>
<name>A0A127K201_9BURK</name>
<dbReference type="InterPro" id="IPR049550">
    <property type="entry name" value="RecD_N"/>
</dbReference>
<dbReference type="HAMAP" id="MF_01487">
    <property type="entry name" value="RecD"/>
    <property type="match status" value="1"/>
</dbReference>
<dbReference type="GO" id="GO:0017116">
    <property type="term" value="F:single-stranded DNA helicase activity"/>
    <property type="evidence" value="ECO:0007669"/>
    <property type="project" value="TreeGrafter"/>
</dbReference>
<dbReference type="GO" id="GO:0005524">
    <property type="term" value="F:ATP binding"/>
    <property type="evidence" value="ECO:0007669"/>
    <property type="project" value="UniProtKB-UniRule"/>
</dbReference>
<evidence type="ECO:0000256" key="4">
    <source>
        <dbReference type="ARBA" id="ARBA00022801"/>
    </source>
</evidence>
<keyword evidence="5 11" id="KW-0347">Helicase</keyword>
<proteinExistence type="inferred from homology"/>
<dbReference type="GO" id="GO:0008854">
    <property type="term" value="F:exodeoxyribonuclease V activity"/>
    <property type="evidence" value="ECO:0007669"/>
    <property type="project" value="InterPro"/>
</dbReference>
<dbReference type="AlphaFoldDB" id="A0A127K201"/>
<dbReference type="GO" id="GO:0000724">
    <property type="term" value="P:double-strand break repair via homologous recombination"/>
    <property type="evidence" value="ECO:0007669"/>
    <property type="project" value="UniProtKB-UniRule"/>
</dbReference>
<reference evidence="14 15" key="1">
    <citation type="journal article" date="2014" name="Int. J. Syst. Evol. Microbiol.">
        <title>Ramlibacter solisilvae sp. nov., isolated from forest soil, and emended description of the genus Ramlibacter.</title>
        <authorList>
            <person name="Lee H.J."/>
            <person name="Lee S.H."/>
            <person name="Lee S.S."/>
            <person name="Lee J.S."/>
            <person name="Kim Y."/>
            <person name="Kim S.C."/>
            <person name="Jeon C.O."/>
        </authorList>
    </citation>
    <scope>NUCLEOTIDE SEQUENCE [LARGE SCALE GENOMIC DNA]</scope>
    <source>
        <strain evidence="14 15">5-10</strain>
    </source>
</reference>
<evidence type="ECO:0000256" key="7">
    <source>
        <dbReference type="ARBA" id="ARBA00022840"/>
    </source>
</evidence>
<accession>A0A127K201</accession>
<dbReference type="GO" id="GO:0009338">
    <property type="term" value="C:exodeoxyribonuclease V complex"/>
    <property type="evidence" value="ECO:0007669"/>
    <property type="project" value="InterPro"/>
</dbReference>
<evidence type="ECO:0000256" key="6">
    <source>
        <dbReference type="ARBA" id="ARBA00022839"/>
    </source>
</evidence>
<dbReference type="GO" id="GO:0016887">
    <property type="term" value="F:ATP hydrolysis activity"/>
    <property type="evidence" value="ECO:0007669"/>
    <property type="project" value="RHEA"/>
</dbReference>